<evidence type="ECO:0000256" key="2">
    <source>
        <dbReference type="ARBA" id="ARBA00022771"/>
    </source>
</evidence>
<keyword evidence="8" id="KW-1185">Reference proteome</keyword>
<dbReference type="PANTHER" id="PTHR15710">
    <property type="entry name" value="E3 UBIQUITIN-PROTEIN LIGASE PRAJA"/>
    <property type="match status" value="1"/>
</dbReference>
<proteinExistence type="predicted"/>
<feature type="domain" description="RING-type" evidence="6">
    <location>
        <begin position="199"/>
        <end position="240"/>
    </location>
</feature>
<evidence type="ECO:0000256" key="4">
    <source>
        <dbReference type="PROSITE-ProRule" id="PRU00175"/>
    </source>
</evidence>
<protein>
    <recommendedName>
        <fullName evidence="6">RING-type domain-containing protein</fullName>
    </recommendedName>
</protein>
<keyword evidence="1" id="KW-0479">Metal-binding</keyword>
<feature type="compositionally biased region" description="Basic and acidic residues" evidence="5">
    <location>
        <begin position="60"/>
        <end position="75"/>
    </location>
</feature>
<dbReference type="PROSITE" id="PS50089">
    <property type="entry name" value="ZF_RING_2"/>
    <property type="match status" value="1"/>
</dbReference>
<evidence type="ECO:0000256" key="3">
    <source>
        <dbReference type="ARBA" id="ARBA00022833"/>
    </source>
</evidence>
<evidence type="ECO:0000256" key="1">
    <source>
        <dbReference type="ARBA" id="ARBA00022723"/>
    </source>
</evidence>
<reference evidence="7 8" key="1">
    <citation type="submission" date="2020-08" db="EMBL/GenBank/DDBJ databases">
        <title>Plant Genome Project.</title>
        <authorList>
            <person name="Zhang R.-G."/>
        </authorList>
    </citation>
    <scope>NUCLEOTIDE SEQUENCE [LARGE SCALE GENOMIC DNA]</scope>
    <source>
        <tissue evidence="7">Rhizome</tissue>
    </source>
</reference>
<organism evidence="7 8">
    <name type="scientific">Zingiber officinale</name>
    <name type="common">Ginger</name>
    <name type="synonym">Amomum zingiber</name>
    <dbReference type="NCBI Taxonomy" id="94328"/>
    <lineage>
        <taxon>Eukaryota</taxon>
        <taxon>Viridiplantae</taxon>
        <taxon>Streptophyta</taxon>
        <taxon>Embryophyta</taxon>
        <taxon>Tracheophyta</taxon>
        <taxon>Spermatophyta</taxon>
        <taxon>Magnoliopsida</taxon>
        <taxon>Liliopsida</taxon>
        <taxon>Zingiberales</taxon>
        <taxon>Zingiberaceae</taxon>
        <taxon>Zingiber</taxon>
    </lineage>
</organism>
<dbReference type="GO" id="GO:0061630">
    <property type="term" value="F:ubiquitin protein ligase activity"/>
    <property type="evidence" value="ECO:0007669"/>
    <property type="project" value="TreeGrafter"/>
</dbReference>
<dbReference type="AlphaFoldDB" id="A0A8J5IMN4"/>
<comment type="caution">
    <text evidence="7">The sequence shown here is derived from an EMBL/GenBank/DDBJ whole genome shotgun (WGS) entry which is preliminary data.</text>
</comment>
<evidence type="ECO:0000313" key="7">
    <source>
        <dbReference type="EMBL" id="KAG6537949.1"/>
    </source>
</evidence>
<dbReference type="EMBL" id="JACMSC010000001">
    <property type="protein sequence ID" value="KAG6537949.1"/>
    <property type="molecule type" value="Genomic_DNA"/>
</dbReference>
<evidence type="ECO:0000256" key="5">
    <source>
        <dbReference type="SAM" id="MobiDB-lite"/>
    </source>
</evidence>
<dbReference type="InterPro" id="IPR001841">
    <property type="entry name" value="Znf_RING"/>
</dbReference>
<dbReference type="OrthoDB" id="8062037at2759"/>
<dbReference type="SMART" id="SM00184">
    <property type="entry name" value="RING"/>
    <property type="match status" value="1"/>
</dbReference>
<sequence>MDPIDSIVLHGEGEFLVQSPPNNLAQDPSAEIGGYPRPYAFVQGLRVVGLDSDSDSEGEDPVHDVASEDTNRSGDDLGPPLQCDCVRTRETASGGAEEEVAIDAFDDHGSLAGSRSSQEVDEWSDLEYDDALVTLIRIVLGRGVSEDFESDADPYFYDDLEEYTDYDRTRNTPTAKSVVDGLPVVLMSDEDVADKNTFCAVCKDEILMLDTVRRLPCLHIYHGDCILPWLGMRNTCPVCRYVLPTKDPECEN</sequence>
<dbReference type="GO" id="GO:0016567">
    <property type="term" value="P:protein ubiquitination"/>
    <property type="evidence" value="ECO:0007669"/>
    <property type="project" value="TreeGrafter"/>
</dbReference>
<dbReference type="Proteomes" id="UP000734854">
    <property type="component" value="Unassembled WGS sequence"/>
</dbReference>
<feature type="region of interest" description="Disordered" evidence="5">
    <location>
        <begin position="50"/>
        <end position="81"/>
    </location>
</feature>
<dbReference type="GO" id="GO:0005737">
    <property type="term" value="C:cytoplasm"/>
    <property type="evidence" value="ECO:0007669"/>
    <property type="project" value="TreeGrafter"/>
</dbReference>
<accession>A0A8J5IMN4</accession>
<keyword evidence="2 4" id="KW-0863">Zinc-finger</keyword>
<name>A0A8J5IMN4_ZINOF</name>
<gene>
    <name evidence="7" type="ORF">ZIOFF_003052</name>
</gene>
<evidence type="ECO:0000259" key="6">
    <source>
        <dbReference type="PROSITE" id="PS50089"/>
    </source>
</evidence>
<keyword evidence="3" id="KW-0862">Zinc</keyword>
<evidence type="ECO:0000313" key="8">
    <source>
        <dbReference type="Proteomes" id="UP000734854"/>
    </source>
</evidence>
<dbReference type="PANTHER" id="PTHR15710:SF108">
    <property type="entry name" value="OS03G0286100 PROTEIN"/>
    <property type="match status" value="1"/>
</dbReference>
<dbReference type="Pfam" id="PF13639">
    <property type="entry name" value="zf-RING_2"/>
    <property type="match status" value="1"/>
</dbReference>
<dbReference type="GO" id="GO:0008270">
    <property type="term" value="F:zinc ion binding"/>
    <property type="evidence" value="ECO:0007669"/>
    <property type="project" value="UniProtKB-KW"/>
</dbReference>